<evidence type="ECO:0000256" key="1">
    <source>
        <dbReference type="ARBA" id="ARBA00022475"/>
    </source>
</evidence>
<dbReference type="GO" id="GO:0009245">
    <property type="term" value="P:lipid A biosynthetic process"/>
    <property type="evidence" value="ECO:0007669"/>
    <property type="project" value="TreeGrafter"/>
</dbReference>
<keyword evidence="1" id="KW-1003">Cell membrane</keyword>
<dbReference type="GO" id="GO:0046872">
    <property type="term" value="F:metal ion binding"/>
    <property type="evidence" value="ECO:0007669"/>
    <property type="project" value="UniProtKB-KW"/>
</dbReference>
<dbReference type="Proteomes" id="UP000290889">
    <property type="component" value="Chromosome"/>
</dbReference>
<name>A0A411E995_9FLAO</name>
<evidence type="ECO:0000256" key="4">
    <source>
        <dbReference type="ARBA" id="ARBA00023136"/>
    </source>
</evidence>
<reference evidence="7 8" key="1">
    <citation type="submission" date="2019-01" db="EMBL/GenBank/DDBJ databases">
        <title>Muriicola soli sp. nov., isolated from soil.</title>
        <authorList>
            <person name="Kang H.J."/>
            <person name="Kim S.B."/>
        </authorList>
    </citation>
    <scope>NUCLEOTIDE SEQUENCE [LARGE SCALE GENOMIC DNA]</scope>
    <source>
        <strain evidence="7 8">MMS17-SY002</strain>
    </source>
</reference>
<feature type="domain" description="Calcineurin-like phosphoesterase" evidence="6">
    <location>
        <begin position="13"/>
        <end position="209"/>
    </location>
</feature>
<protein>
    <submittedName>
        <fullName evidence="7">UDP-2,3-diacylglucosamine diphosphatase</fullName>
    </submittedName>
</protein>
<evidence type="ECO:0000259" key="6">
    <source>
        <dbReference type="Pfam" id="PF00149"/>
    </source>
</evidence>
<dbReference type="CDD" id="cd07398">
    <property type="entry name" value="MPP_YbbF-LpxH"/>
    <property type="match status" value="1"/>
</dbReference>
<evidence type="ECO:0000313" key="7">
    <source>
        <dbReference type="EMBL" id="QBA64113.1"/>
    </source>
</evidence>
<dbReference type="PANTHER" id="PTHR34990">
    <property type="entry name" value="UDP-2,3-DIACYLGLUCOSAMINE HYDROLASE-RELATED"/>
    <property type="match status" value="1"/>
</dbReference>
<dbReference type="SUPFAM" id="SSF56300">
    <property type="entry name" value="Metallo-dependent phosphatases"/>
    <property type="match status" value="1"/>
</dbReference>
<dbReference type="Gene3D" id="3.60.21.10">
    <property type="match status" value="1"/>
</dbReference>
<gene>
    <name evidence="7" type="ORF">EQY75_05950</name>
</gene>
<dbReference type="GO" id="GO:0016020">
    <property type="term" value="C:membrane"/>
    <property type="evidence" value="ECO:0007669"/>
    <property type="project" value="GOC"/>
</dbReference>
<proteinExistence type="predicted"/>
<sequence length="287" mass="33203">MKGEELKKRILEVVVISDLNLGTPECQAKELLVYLSSIKPKILVLNGDIISGQESDLNEFPPSHARVLKKLQLLSLEGTKIYYLKGDQDEFLRKSKNNIPGNFTIDKELFLQLDGKKTWILHGDVFDAPSKLTQRIRHSWKKGLDVLFAFRESKKPYLRQENATVISPVLYKPINNPERTSECHLERKAAERAIKKGIDTVICSHNHQPKKALYKNHSGQCLYLNSGDWMTHLSALEYTFKRWKLYSFKRDKLTAFYGDEALKDLTLSELHKDFWNRAEQNKQRTAS</sequence>
<keyword evidence="3" id="KW-0479">Metal-binding</keyword>
<dbReference type="EMBL" id="CP035544">
    <property type="protein sequence ID" value="QBA64113.1"/>
    <property type="molecule type" value="Genomic_DNA"/>
</dbReference>
<dbReference type="PANTHER" id="PTHR34990:SF2">
    <property type="entry name" value="BLL8164 PROTEIN"/>
    <property type="match status" value="1"/>
</dbReference>
<evidence type="ECO:0000313" key="8">
    <source>
        <dbReference type="Proteomes" id="UP000290889"/>
    </source>
</evidence>
<dbReference type="OrthoDB" id="9802481at2"/>
<dbReference type="InterPro" id="IPR043461">
    <property type="entry name" value="LpxH-like"/>
</dbReference>
<dbReference type="GO" id="GO:0008758">
    <property type="term" value="F:UDP-2,3-diacylglucosamine hydrolase activity"/>
    <property type="evidence" value="ECO:0007669"/>
    <property type="project" value="TreeGrafter"/>
</dbReference>
<dbReference type="AlphaFoldDB" id="A0A411E995"/>
<accession>A0A411E995</accession>
<dbReference type="KEGG" id="mur:EQY75_05950"/>
<organism evidence="7 8">
    <name type="scientific">Muriicola soli</name>
    <dbReference type="NCBI Taxonomy" id="2507538"/>
    <lineage>
        <taxon>Bacteria</taxon>
        <taxon>Pseudomonadati</taxon>
        <taxon>Bacteroidota</taxon>
        <taxon>Flavobacteriia</taxon>
        <taxon>Flavobacteriales</taxon>
        <taxon>Flavobacteriaceae</taxon>
        <taxon>Muriicola</taxon>
    </lineage>
</organism>
<keyword evidence="2" id="KW-0997">Cell inner membrane</keyword>
<evidence type="ECO:0000256" key="3">
    <source>
        <dbReference type="ARBA" id="ARBA00022723"/>
    </source>
</evidence>
<dbReference type="Pfam" id="PF00149">
    <property type="entry name" value="Metallophos"/>
    <property type="match status" value="1"/>
</dbReference>
<evidence type="ECO:0000256" key="2">
    <source>
        <dbReference type="ARBA" id="ARBA00022519"/>
    </source>
</evidence>
<keyword evidence="5" id="KW-0464">Manganese</keyword>
<dbReference type="InterPro" id="IPR029052">
    <property type="entry name" value="Metallo-depent_PP-like"/>
</dbReference>
<keyword evidence="4" id="KW-0472">Membrane</keyword>
<keyword evidence="8" id="KW-1185">Reference proteome</keyword>
<dbReference type="InterPro" id="IPR004843">
    <property type="entry name" value="Calcineurin-like_PHP"/>
</dbReference>
<evidence type="ECO:0000256" key="5">
    <source>
        <dbReference type="ARBA" id="ARBA00023211"/>
    </source>
</evidence>